<evidence type="ECO:0000313" key="4">
    <source>
        <dbReference type="Proteomes" id="UP000053342"/>
    </source>
</evidence>
<dbReference type="RefSeq" id="XP_016267919.1">
    <property type="nucleotide sequence ID" value="XM_016400866.1"/>
</dbReference>
<dbReference type="SMART" id="SM00220">
    <property type="entry name" value="S_TKc"/>
    <property type="match status" value="1"/>
</dbReference>
<dbReference type="STRING" id="215243.A0A0D2DX71"/>
<reference evidence="3 4" key="1">
    <citation type="submission" date="2015-01" db="EMBL/GenBank/DDBJ databases">
        <title>The Genome Sequence of Exophiala oligosperma CBS72588.</title>
        <authorList>
            <consortium name="The Broad Institute Genomics Platform"/>
            <person name="Cuomo C."/>
            <person name="de Hoog S."/>
            <person name="Gorbushina A."/>
            <person name="Stielow B."/>
            <person name="Teixiera M."/>
            <person name="Abouelleil A."/>
            <person name="Chapman S.B."/>
            <person name="Priest M."/>
            <person name="Young S.K."/>
            <person name="Wortman J."/>
            <person name="Nusbaum C."/>
            <person name="Birren B."/>
        </authorList>
    </citation>
    <scope>NUCLEOTIDE SEQUENCE [LARGE SCALE GENOMIC DNA]</scope>
    <source>
        <strain evidence="3 4">CBS 72588</strain>
    </source>
</reference>
<dbReference type="InterPro" id="IPR000719">
    <property type="entry name" value="Prot_kinase_dom"/>
</dbReference>
<name>A0A0D2DX71_9EURO</name>
<feature type="region of interest" description="Disordered" evidence="1">
    <location>
        <begin position="530"/>
        <end position="587"/>
    </location>
</feature>
<feature type="compositionally biased region" description="Basic residues" evidence="1">
    <location>
        <begin position="573"/>
        <end position="587"/>
    </location>
</feature>
<dbReference type="AlphaFoldDB" id="A0A0D2DX71"/>
<keyword evidence="4" id="KW-1185">Reference proteome</keyword>
<evidence type="ECO:0000256" key="1">
    <source>
        <dbReference type="SAM" id="MobiDB-lite"/>
    </source>
</evidence>
<feature type="domain" description="Protein kinase" evidence="2">
    <location>
        <begin position="28"/>
        <end position="353"/>
    </location>
</feature>
<dbReference type="GO" id="GO:0005524">
    <property type="term" value="F:ATP binding"/>
    <property type="evidence" value="ECO:0007669"/>
    <property type="project" value="InterPro"/>
</dbReference>
<gene>
    <name evidence="3" type="ORF">PV06_00372</name>
</gene>
<evidence type="ECO:0000313" key="3">
    <source>
        <dbReference type="EMBL" id="KIW47703.1"/>
    </source>
</evidence>
<dbReference type="EMBL" id="KN847332">
    <property type="protein sequence ID" value="KIW47703.1"/>
    <property type="molecule type" value="Genomic_DNA"/>
</dbReference>
<dbReference type="VEuPathDB" id="FungiDB:PV06_00372"/>
<dbReference type="OrthoDB" id="4159521at2759"/>
<dbReference type="SUPFAM" id="SSF56112">
    <property type="entry name" value="Protein kinase-like (PK-like)"/>
    <property type="match status" value="1"/>
</dbReference>
<proteinExistence type="predicted"/>
<organism evidence="3 4">
    <name type="scientific">Exophiala oligosperma</name>
    <dbReference type="NCBI Taxonomy" id="215243"/>
    <lineage>
        <taxon>Eukaryota</taxon>
        <taxon>Fungi</taxon>
        <taxon>Dikarya</taxon>
        <taxon>Ascomycota</taxon>
        <taxon>Pezizomycotina</taxon>
        <taxon>Eurotiomycetes</taxon>
        <taxon>Chaetothyriomycetidae</taxon>
        <taxon>Chaetothyriales</taxon>
        <taxon>Herpotrichiellaceae</taxon>
        <taxon>Exophiala</taxon>
    </lineage>
</organism>
<dbReference type="GeneID" id="27352446"/>
<dbReference type="InterPro" id="IPR011009">
    <property type="entry name" value="Kinase-like_dom_sf"/>
</dbReference>
<dbReference type="HOGENOM" id="CLU_464623_0_0_1"/>
<dbReference type="Gene3D" id="1.10.510.10">
    <property type="entry name" value="Transferase(Phosphotransferase) domain 1"/>
    <property type="match status" value="1"/>
</dbReference>
<dbReference type="GO" id="GO:0004672">
    <property type="term" value="F:protein kinase activity"/>
    <property type="evidence" value="ECO:0007669"/>
    <property type="project" value="InterPro"/>
</dbReference>
<dbReference type="PROSITE" id="PS50011">
    <property type="entry name" value="PROTEIN_KINASE_DOM"/>
    <property type="match status" value="1"/>
</dbReference>
<sequence length="587" mass="67002">MSDSGAGSSRPKPGSASFAIFHPEIDGYLHVGKIAAGDRGSATLVRSLADGQVYVRKNVMANHAFASNGACQEVEFYRHCSLPQFPRLLCAQAHQVFAEGALIGPEYKGASLFFEVCNGHTMERLADRADFKPSTLFIWRTFDQLLESFALLHRNGIAHTNAHLGNIFLHFPDGNAKLPELVLGGFGNTKLLSTDIWKDPNRTELKDDCDDRSIRPLLEDLAWIRSAMADLLSLSDPTLDEDLDEEDDDEDAFDVVEVLREVLDDTIQKNIPWGKHPREIYRMWWRFDEMIQGMLEKGLQGYQNIHQIHTDVASMRLREETRLLPQQVQDLRPLKRKMDQSGPSLRLNPKPKLFKSRTELESYAEKEGIRGPYRIAKIETDDSTEQYNIEDYQIHSIVKSNIRKISSIDIIDHGLFHADMWHMDVPVYAQDLLPILKERQKYDWRSWPDVVRLADKLLDGIEVRKESFCPFGRRRDALHGPVNEDAVNKFFRPDFEWCLGQTYTRSETYEILHGSTLNCRIDTLTIDDDDDDDKMSITAEDGGPAETVSKSKGKKRKQAEAGGEETESSAPVPKKRQTKKRETKKRK</sequence>
<evidence type="ECO:0000259" key="2">
    <source>
        <dbReference type="PROSITE" id="PS50011"/>
    </source>
</evidence>
<protein>
    <recommendedName>
        <fullName evidence="2">Protein kinase domain-containing protein</fullName>
    </recommendedName>
</protein>
<dbReference type="Proteomes" id="UP000053342">
    <property type="component" value="Unassembled WGS sequence"/>
</dbReference>
<accession>A0A0D2DX71</accession>